<dbReference type="AlphaFoldDB" id="A0A1W6D012"/>
<dbReference type="Pfam" id="PF06776">
    <property type="entry name" value="IalB"/>
    <property type="match status" value="1"/>
</dbReference>
<dbReference type="InterPro" id="IPR010642">
    <property type="entry name" value="Invasion_prot_B"/>
</dbReference>
<organism evidence="3 4">
    <name type="scientific">Paracoccus contaminans</name>
    <dbReference type="NCBI Taxonomy" id="1945662"/>
    <lineage>
        <taxon>Bacteria</taxon>
        <taxon>Pseudomonadati</taxon>
        <taxon>Pseudomonadota</taxon>
        <taxon>Alphaproteobacteria</taxon>
        <taxon>Rhodobacterales</taxon>
        <taxon>Paracoccaceae</taxon>
        <taxon>Paracoccus</taxon>
    </lineage>
</organism>
<reference evidence="3 4" key="1">
    <citation type="submission" date="2017-03" db="EMBL/GenBank/DDBJ databases">
        <title>Genome sequence of Paracoccus contaminans isolated from a water microcosm.</title>
        <authorList>
            <person name="Aurass P."/>
            <person name="Karste S."/>
            <person name="Trost E."/>
            <person name="Glaeser S.P."/>
            <person name="Kaempfer P."/>
            <person name="Flieger A."/>
        </authorList>
    </citation>
    <scope>NUCLEOTIDE SEQUENCE [LARGE SCALE GENOMIC DNA]</scope>
    <source>
        <strain evidence="4">RKI 16-01929T\LMG 29738T\CCM 8701T\CIP 111112T</strain>
    </source>
</reference>
<feature type="region of interest" description="Disordered" evidence="1">
    <location>
        <begin position="31"/>
        <end position="123"/>
    </location>
</feature>
<evidence type="ECO:0000256" key="1">
    <source>
        <dbReference type="SAM" id="MobiDB-lite"/>
    </source>
</evidence>
<feature type="compositionally biased region" description="Low complexity" evidence="1">
    <location>
        <begin position="86"/>
        <end position="121"/>
    </location>
</feature>
<dbReference type="Gene3D" id="2.60.40.1880">
    <property type="entry name" value="Invasion associated locus B (IalB) protein"/>
    <property type="match status" value="1"/>
</dbReference>
<sequence length="279" mass="27407">MARTSYAVLAALLAAAPVAALAQTATAPAAAPESAAAPAGSASPAASPDAPAVVPAAPADAAAPAAAGSAAQTPAPAASPDPAPAAPAATPAPAAPAATPAPAANPAPAADGAPAPAGNAADDQQVGSYYSKSTHDEWTLRCLRTKDGKDPCELYQLLKDQYSKPVAEISVIPFTGKAAAILNFVAPLETDLQAGLGLKIDAAAEHRYPFLVCAPVGCVSRIGMTDAELNGLKKGSVSTVSLLPFGGDPAKDQVKLNMSLKGFTAGFTALQDAAKAAQK</sequence>
<name>A0A1W6D012_9RHOB</name>
<dbReference type="OrthoDB" id="9797912at2"/>
<proteinExistence type="predicted"/>
<accession>A0A1W6D012</accession>
<keyword evidence="4" id="KW-1185">Reference proteome</keyword>
<dbReference type="Proteomes" id="UP000193017">
    <property type="component" value="Chromosome"/>
</dbReference>
<dbReference type="RefSeq" id="WP_085378531.1">
    <property type="nucleotide sequence ID" value="NZ_CP020612.1"/>
</dbReference>
<dbReference type="STRING" id="1945662.B0A89_13335"/>
<feature type="compositionally biased region" description="Low complexity" evidence="1">
    <location>
        <begin position="31"/>
        <end position="76"/>
    </location>
</feature>
<gene>
    <name evidence="3" type="ORF">B0A89_13335</name>
</gene>
<feature type="chain" id="PRO_5012845714" description="Invasion protein" evidence="2">
    <location>
        <begin position="23"/>
        <end position="279"/>
    </location>
</feature>
<dbReference type="KEGG" id="pcon:B0A89_13335"/>
<evidence type="ECO:0008006" key="5">
    <source>
        <dbReference type="Google" id="ProtNLM"/>
    </source>
</evidence>
<protein>
    <recommendedName>
        <fullName evidence="5">Invasion protein</fullName>
    </recommendedName>
</protein>
<dbReference type="InterPro" id="IPR038696">
    <property type="entry name" value="IalB_sf"/>
</dbReference>
<feature type="signal peptide" evidence="2">
    <location>
        <begin position="1"/>
        <end position="22"/>
    </location>
</feature>
<dbReference type="EMBL" id="CP020612">
    <property type="protein sequence ID" value="ARJ70474.1"/>
    <property type="molecule type" value="Genomic_DNA"/>
</dbReference>
<keyword evidence="2" id="KW-0732">Signal</keyword>
<evidence type="ECO:0000256" key="2">
    <source>
        <dbReference type="SAM" id="SignalP"/>
    </source>
</evidence>
<evidence type="ECO:0000313" key="3">
    <source>
        <dbReference type="EMBL" id="ARJ70474.1"/>
    </source>
</evidence>
<evidence type="ECO:0000313" key="4">
    <source>
        <dbReference type="Proteomes" id="UP000193017"/>
    </source>
</evidence>